<evidence type="ECO:0000256" key="9">
    <source>
        <dbReference type="ARBA" id="ARBA00047818"/>
    </source>
</evidence>
<feature type="transmembrane region" description="Helical" evidence="11">
    <location>
        <begin position="476"/>
        <end position="493"/>
    </location>
</feature>
<dbReference type="InParanoid" id="A0A286UXN7"/>
<dbReference type="Proteomes" id="UP000217199">
    <property type="component" value="Unassembled WGS sequence"/>
</dbReference>
<evidence type="ECO:0000256" key="5">
    <source>
        <dbReference type="ARBA" id="ARBA00022857"/>
    </source>
</evidence>
<dbReference type="AlphaFoldDB" id="A0A286UXN7"/>
<organism evidence="13 14">
    <name type="scientific">Pyrrhoderma noxium</name>
    <dbReference type="NCBI Taxonomy" id="2282107"/>
    <lineage>
        <taxon>Eukaryota</taxon>
        <taxon>Fungi</taxon>
        <taxon>Dikarya</taxon>
        <taxon>Basidiomycota</taxon>
        <taxon>Agaricomycotina</taxon>
        <taxon>Agaricomycetes</taxon>
        <taxon>Hymenochaetales</taxon>
        <taxon>Hymenochaetaceae</taxon>
        <taxon>Pyrrhoderma</taxon>
    </lineage>
</organism>
<proteinExistence type="inferred from homology"/>
<evidence type="ECO:0000256" key="6">
    <source>
        <dbReference type="ARBA" id="ARBA00023002"/>
    </source>
</evidence>
<comment type="pathway">
    <text evidence="10">Cofactor biosynthesis; NAD(+) biosynthesis; quinolinate from L-kynurenine: step 1/3.</text>
</comment>
<dbReference type="GO" id="GO:0019805">
    <property type="term" value="P:quinolinate biosynthetic process"/>
    <property type="evidence" value="ECO:0007669"/>
    <property type="project" value="UniProtKB-UniRule"/>
</dbReference>
<comment type="caution">
    <text evidence="13">The sequence shown here is derived from an EMBL/GenBank/DDBJ whole genome shotgun (WGS) entry which is preliminary data.</text>
</comment>
<dbReference type="HAMAP" id="MF_01971">
    <property type="entry name" value="Kynurenine_monooxygenase"/>
    <property type="match status" value="1"/>
</dbReference>
<protein>
    <recommendedName>
        <fullName evidence="10">Kynurenine 3-monooxygenase</fullName>
        <ecNumber evidence="10">1.14.13.9</ecNumber>
    </recommendedName>
    <alternativeName>
        <fullName evidence="10">Biosynthesis of nicotinic acid protein 4</fullName>
    </alternativeName>
    <alternativeName>
        <fullName evidence="10">Kynurenine 3-hydroxylase</fullName>
    </alternativeName>
</protein>
<keyword evidence="10" id="KW-1000">Mitochondrion outer membrane</keyword>
<dbReference type="GO" id="GO:0006569">
    <property type="term" value="P:L-tryptophan catabolic process"/>
    <property type="evidence" value="ECO:0007669"/>
    <property type="project" value="UniProtKB-UniRule"/>
</dbReference>
<evidence type="ECO:0000256" key="1">
    <source>
        <dbReference type="ARBA" id="ARBA00001974"/>
    </source>
</evidence>
<accession>A0A286UXN7</accession>
<dbReference type="GO" id="GO:0043420">
    <property type="term" value="P:anthranilate metabolic process"/>
    <property type="evidence" value="ECO:0007669"/>
    <property type="project" value="UniProtKB-UniRule"/>
</dbReference>
<dbReference type="GO" id="GO:0004502">
    <property type="term" value="F:kynurenine 3-monooxygenase activity"/>
    <property type="evidence" value="ECO:0007669"/>
    <property type="project" value="UniProtKB-UniRule"/>
</dbReference>
<evidence type="ECO:0000256" key="7">
    <source>
        <dbReference type="ARBA" id="ARBA00023033"/>
    </source>
</evidence>
<evidence type="ECO:0000256" key="2">
    <source>
        <dbReference type="ARBA" id="ARBA00022630"/>
    </source>
</evidence>
<dbReference type="UniPathway" id="UPA00253">
    <property type="reaction ID" value="UER00328"/>
</dbReference>
<dbReference type="PANTHER" id="PTHR46028">
    <property type="entry name" value="KYNURENINE 3-MONOOXYGENASE"/>
    <property type="match status" value="1"/>
</dbReference>
<evidence type="ECO:0000256" key="11">
    <source>
        <dbReference type="SAM" id="Phobius"/>
    </source>
</evidence>
<evidence type="ECO:0000313" key="13">
    <source>
        <dbReference type="EMBL" id="PAV24294.1"/>
    </source>
</evidence>
<keyword evidence="4 10" id="KW-0274">FAD</keyword>
<keyword evidence="3 10" id="KW-0662">Pyridine nucleotide biosynthesis</keyword>
<keyword evidence="7 10" id="KW-0503">Monooxygenase</keyword>
<dbReference type="GO" id="GO:0005741">
    <property type="term" value="C:mitochondrial outer membrane"/>
    <property type="evidence" value="ECO:0007669"/>
    <property type="project" value="UniProtKB-SubCell"/>
</dbReference>
<dbReference type="Gene3D" id="3.50.50.60">
    <property type="entry name" value="FAD/NAD(P)-binding domain"/>
    <property type="match status" value="1"/>
</dbReference>
<dbReference type="InterPro" id="IPR002938">
    <property type="entry name" value="FAD-bd"/>
</dbReference>
<dbReference type="GO" id="GO:0034354">
    <property type="term" value="P:'de novo' NAD+ biosynthetic process from L-tryptophan"/>
    <property type="evidence" value="ECO:0007669"/>
    <property type="project" value="UniProtKB-UniRule"/>
</dbReference>
<reference evidence="13 14" key="1">
    <citation type="journal article" date="2017" name="Mol. Ecol.">
        <title>Comparative and population genomic landscape of Phellinus noxius: A hypervariable fungus causing root rot in trees.</title>
        <authorList>
            <person name="Chung C.L."/>
            <person name="Lee T.J."/>
            <person name="Akiba M."/>
            <person name="Lee H.H."/>
            <person name="Kuo T.H."/>
            <person name="Liu D."/>
            <person name="Ke H.M."/>
            <person name="Yokoi T."/>
            <person name="Roa M.B."/>
            <person name="Lu M.J."/>
            <person name="Chang Y.Y."/>
            <person name="Ann P.J."/>
            <person name="Tsai J.N."/>
            <person name="Chen C.Y."/>
            <person name="Tzean S.S."/>
            <person name="Ota Y."/>
            <person name="Hattori T."/>
            <person name="Sahashi N."/>
            <person name="Liou R.F."/>
            <person name="Kikuchi T."/>
            <person name="Tsai I.J."/>
        </authorList>
    </citation>
    <scope>NUCLEOTIDE SEQUENCE [LARGE SCALE GENOMIC DNA]</scope>
    <source>
        <strain evidence="13 14">FFPRI411160</strain>
    </source>
</reference>
<evidence type="ECO:0000256" key="8">
    <source>
        <dbReference type="ARBA" id="ARBA00023128"/>
    </source>
</evidence>
<dbReference type="PRINTS" id="PR00420">
    <property type="entry name" value="RNGMNOXGNASE"/>
</dbReference>
<keyword evidence="11" id="KW-1133">Transmembrane helix</keyword>
<dbReference type="InterPro" id="IPR036188">
    <property type="entry name" value="FAD/NAD-bd_sf"/>
</dbReference>
<comment type="catalytic activity">
    <reaction evidence="9 10">
        <text>L-kynurenine + NADPH + O2 + H(+) = 3-hydroxy-L-kynurenine + NADP(+) + H2O</text>
        <dbReference type="Rhea" id="RHEA:20545"/>
        <dbReference type="ChEBI" id="CHEBI:15377"/>
        <dbReference type="ChEBI" id="CHEBI:15378"/>
        <dbReference type="ChEBI" id="CHEBI:15379"/>
        <dbReference type="ChEBI" id="CHEBI:57783"/>
        <dbReference type="ChEBI" id="CHEBI:57959"/>
        <dbReference type="ChEBI" id="CHEBI:58125"/>
        <dbReference type="ChEBI" id="CHEBI:58349"/>
        <dbReference type="EC" id="1.14.13.9"/>
    </reaction>
</comment>
<comment type="subcellular location">
    <subcellularLocation>
        <location evidence="10">Mitochondrion outer membrane</location>
    </subcellularLocation>
</comment>
<dbReference type="GO" id="GO:0071949">
    <property type="term" value="F:FAD binding"/>
    <property type="evidence" value="ECO:0007669"/>
    <property type="project" value="InterPro"/>
</dbReference>
<evidence type="ECO:0000256" key="10">
    <source>
        <dbReference type="HAMAP-Rule" id="MF_03018"/>
    </source>
</evidence>
<keyword evidence="6 10" id="KW-0560">Oxidoreductase</keyword>
<evidence type="ECO:0000256" key="4">
    <source>
        <dbReference type="ARBA" id="ARBA00022827"/>
    </source>
</evidence>
<evidence type="ECO:0000256" key="3">
    <source>
        <dbReference type="ARBA" id="ARBA00022642"/>
    </source>
</evidence>
<dbReference type="Pfam" id="PF01494">
    <property type="entry name" value="FAD_binding_3"/>
    <property type="match status" value="1"/>
</dbReference>
<gene>
    <name evidence="10" type="primary">BNA4</name>
    <name evidence="13" type="ORF">PNOK_0136200</name>
</gene>
<comment type="function">
    <text evidence="10">Catalyzes the hydroxylation of L-kynurenine (L-Kyn) to form 3-hydroxy-L-kynurenine (L-3OHKyn). Required for synthesis of quinolinic acid.</text>
</comment>
<comment type="similarity">
    <text evidence="10">Belongs to the aromatic-ring hydroxylase family. KMO subfamily.</text>
</comment>
<sequence length="505" mass="56785">MDTSKNVKKAVIVGAGPVGCLSALALAKQGWKVEIYEGRPDMREPASKANSSLRSINLAISSRGICAIRAIDPDAANRFLENVIPMKGRMIHLENGKQSSQLYDRDGQCINSIDRALLNEGLLEEVLARPEITVYFEHKCIAADFDSKVLTFCNVSPTNGEADVKVNFDFCIGADGSYSIVRRQLMRYVRMDYQQTYIPHEYLELRMPAGKDPKGDPIFLLDPNHLHIWPRHSFMLIALPNKDKSFTCTLFAPTADFEKLSDAREALKWFGQQFPDALPLIGEKSVFDSFQNNPRSALIAVKANPYHYKDRAIILGDAAHSMVPFFGQGLNCGLEDVRVLDVVLRMANVSPIVKQGASLSSIDVQLEEALQKYTESRHKDLIAISDLAMANYVEMRHSVATPSYLLRRALNNFFSRLTTSTNVMPTSVEQRLSHTSFPSSPMTWIPLYTMVTFRPDISYHTARQKAEWQNMIISRLGWWSSILFITGLSFGVLKKLDKRIIEVLA</sequence>
<dbReference type="STRING" id="2282107.A0A286UXN7"/>
<dbReference type="FunFam" id="3.50.50.60:FF:000129">
    <property type="entry name" value="Kynurenine 3-monooxygenase"/>
    <property type="match status" value="1"/>
</dbReference>
<feature type="domain" description="FAD-binding" evidence="12">
    <location>
        <begin position="10"/>
        <end position="341"/>
    </location>
</feature>
<dbReference type="GO" id="GO:0070189">
    <property type="term" value="P:kynurenine metabolic process"/>
    <property type="evidence" value="ECO:0007669"/>
    <property type="project" value="TreeGrafter"/>
</dbReference>
<keyword evidence="5 10" id="KW-0521">NADP</keyword>
<evidence type="ECO:0000313" key="14">
    <source>
        <dbReference type="Proteomes" id="UP000217199"/>
    </source>
</evidence>
<dbReference type="OrthoDB" id="10053569at2759"/>
<keyword evidence="8 10" id="KW-0496">Mitochondrion</keyword>
<dbReference type="InterPro" id="IPR027545">
    <property type="entry name" value="Kynurenine_monooxygenase"/>
</dbReference>
<dbReference type="EMBL" id="NBII01000001">
    <property type="protein sequence ID" value="PAV24294.1"/>
    <property type="molecule type" value="Genomic_DNA"/>
</dbReference>
<comment type="cofactor">
    <cofactor evidence="1 10">
        <name>FAD</name>
        <dbReference type="ChEBI" id="CHEBI:57692"/>
    </cofactor>
</comment>
<name>A0A286UXN7_9AGAM</name>
<keyword evidence="2 10" id="KW-0285">Flavoprotein</keyword>
<keyword evidence="11" id="KW-0812">Transmembrane</keyword>
<evidence type="ECO:0000259" key="12">
    <source>
        <dbReference type="Pfam" id="PF01494"/>
    </source>
</evidence>
<dbReference type="EC" id="1.14.13.9" evidence="10"/>
<keyword evidence="14" id="KW-1185">Reference proteome</keyword>
<keyword evidence="10 11" id="KW-0472">Membrane</keyword>
<dbReference type="SUPFAM" id="SSF51905">
    <property type="entry name" value="FAD/NAD(P)-binding domain"/>
    <property type="match status" value="1"/>
</dbReference>
<dbReference type="PANTHER" id="PTHR46028:SF2">
    <property type="entry name" value="KYNURENINE 3-MONOOXYGENASE"/>
    <property type="match status" value="1"/>
</dbReference>